<dbReference type="InterPro" id="IPR055357">
    <property type="entry name" value="LRR_At1g61320_AtMIF1"/>
</dbReference>
<dbReference type="InterPro" id="IPR053772">
    <property type="entry name" value="At1g61320/At1g61330-like"/>
</dbReference>
<dbReference type="PANTHER" id="PTHR34145">
    <property type="entry name" value="OS02G0105600 PROTEIN"/>
    <property type="match status" value="1"/>
</dbReference>
<accession>A0A8T0QV02</accession>
<gene>
    <name evidence="2" type="ORF">PVAP13_6NG061100</name>
</gene>
<dbReference type="Gene3D" id="3.80.10.10">
    <property type="entry name" value="Ribonuclease Inhibitor"/>
    <property type="match status" value="1"/>
</dbReference>
<dbReference type="SUPFAM" id="SSF52047">
    <property type="entry name" value="RNI-like"/>
    <property type="match status" value="1"/>
</dbReference>
<evidence type="ECO:0000313" key="2">
    <source>
        <dbReference type="EMBL" id="KAG2576850.1"/>
    </source>
</evidence>
<protein>
    <recommendedName>
        <fullName evidence="1">At1g61320/AtMIF1 LRR domain-containing protein</fullName>
    </recommendedName>
</protein>
<organism evidence="2 3">
    <name type="scientific">Panicum virgatum</name>
    <name type="common">Blackwell switchgrass</name>
    <dbReference type="NCBI Taxonomy" id="38727"/>
    <lineage>
        <taxon>Eukaryota</taxon>
        <taxon>Viridiplantae</taxon>
        <taxon>Streptophyta</taxon>
        <taxon>Embryophyta</taxon>
        <taxon>Tracheophyta</taxon>
        <taxon>Spermatophyta</taxon>
        <taxon>Magnoliopsida</taxon>
        <taxon>Liliopsida</taxon>
        <taxon>Poales</taxon>
        <taxon>Poaceae</taxon>
        <taxon>PACMAD clade</taxon>
        <taxon>Panicoideae</taxon>
        <taxon>Panicodae</taxon>
        <taxon>Paniceae</taxon>
        <taxon>Panicinae</taxon>
        <taxon>Panicum</taxon>
        <taxon>Panicum sect. Hiantes</taxon>
    </lineage>
</organism>
<dbReference type="Pfam" id="PF23622">
    <property type="entry name" value="LRR_At1g61320_AtMIF1"/>
    <property type="match status" value="1"/>
</dbReference>
<dbReference type="EMBL" id="CM029048">
    <property type="protein sequence ID" value="KAG2576850.1"/>
    <property type="molecule type" value="Genomic_DNA"/>
</dbReference>
<reference evidence="2 3" key="1">
    <citation type="submission" date="2020-05" db="EMBL/GenBank/DDBJ databases">
        <title>WGS assembly of Panicum virgatum.</title>
        <authorList>
            <person name="Lovell J.T."/>
            <person name="Jenkins J."/>
            <person name="Shu S."/>
            <person name="Juenger T.E."/>
            <person name="Schmutz J."/>
        </authorList>
    </citation>
    <scope>NUCLEOTIDE SEQUENCE [LARGE SCALE GENOMIC DNA]</scope>
    <source>
        <strain evidence="3">cv. AP13</strain>
    </source>
</reference>
<proteinExistence type="predicted"/>
<sequence length="445" mass="50509">MPDILHHIHSLLPLRDAARTACSSRIFLHSWRRHPILTLNRCIIGSNANSPQESSSCRIDNIMRNHSGIGIKIFMLQLYDIFYACHYLDRWLQIAVTPGIEKLTLLLYQGDMNYNVPCKLLSDGVRNSIQCLQLSFCAFHPTAELGPLRKLTKYFLSNSPALKQLDLSGCQEIVCLKIPCVLLQLHCLKVSYCSKLRVIESKARNLFSFILLGQRVKVSLGETMQMKKLCMSRTCLICYACTELPSNMPNLETLSIGSHRERVNTPMLPTKFLFLKHLTITLTWMVCPSYDYFYLVSFLDGSPSLETWLLDVCQERMDHASIFGGSSQLRQIPEQHHDHLKSVKIKGFSSSKGLVELTCYIHILKNAKSLDCLTLDTTYGDPKCDTEISGGRCVPMSKGFLMEARRGAAAIRTYIEDKVPSTVKLTIVEHCRQCHADKLSNRWDV</sequence>
<feature type="domain" description="At1g61320/AtMIF1 LRR" evidence="1">
    <location>
        <begin position="62"/>
        <end position="431"/>
    </location>
</feature>
<dbReference type="PANTHER" id="PTHR34145:SF6">
    <property type="entry name" value="F-BOX DOMAIN-CONTAINING PROTEIN"/>
    <property type="match status" value="1"/>
</dbReference>
<evidence type="ECO:0000313" key="3">
    <source>
        <dbReference type="Proteomes" id="UP000823388"/>
    </source>
</evidence>
<dbReference type="InterPro" id="IPR032675">
    <property type="entry name" value="LRR_dom_sf"/>
</dbReference>
<keyword evidence="3" id="KW-1185">Reference proteome</keyword>
<evidence type="ECO:0000259" key="1">
    <source>
        <dbReference type="Pfam" id="PF23622"/>
    </source>
</evidence>
<dbReference type="AlphaFoldDB" id="A0A8T0QV02"/>
<comment type="caution">
    <text evidence="2">The sequence shown here is derived from an EMBL/GenBank/DDBJ whole genome shotgun (WGS) entry which is preliminary data.</text>
</comment>
<dbReference type="Proteomes" id="UP000823388">
    <property type="component" value="Chromosome 6N"/>
</dbReference>
<name>A0A8T0QV02_PANVG</name>